<keyword evidence="1" id="KW-1133">Transmembrane helix</keyword>
<dbReference type="EMBL" id="MN740523">
    <property type="protein sequence ID" value="QHU31077.1"/>
    <property type="molecule type" value="Genomic_DNA"/>
</dbReference>
<evidence type="ECO:0000313" key="2">
    <source>
        <dbReference type="EMBL" id="QHU31077.1"/>
    </source>
</evidence>
<feature type="transmembrane region" description="Helical" evidence="1">
    <location>
        <begin position="56"/>
        <end position="72"/>
    </location>
</feature>
<keyword evidence="1" id="KW-0812">Transmembrane</keyword>
<sequence length="117" mass="13871">MNLLDIYVILIVVVKLIFLYFLIAAAVLKAKLKKDNSSKNIKEYEEKVYYKERVELLFKFLMSVLLIYLFYPRRKIPIPLSREIRILLFAFGIVLILSAKWNDILEKSFILHSFPLS</sequence>
<feature type="transmembrane region" description="Helical" evidence="1">
    <location>
        <begin position="6"/>
        <end position="28"/>
    </location>
</feature>
<proteinExistence type="predicted"/>
<protein>
    <submittedName>
        <fullName evidence="2">Uncharacterized protein</fullName>
    </submittedName>
</protein>
<feature type="transmembrane region" description="Helical" evidence="1">
    <location>
        <begin position="84"/>
        <end position="101"/>
    </location>
</feature>
<accession>A0A6C0LKM5</accession>
<name>A0A6C0LKM5_9ZZZZ</name>
<organism evidence="2">
    <name type="scientific">viral metagenome</name>
    <dbReference type="NCBI Taxonomy" id="1070528"/>
    <lineage>
        <taxon>unclassified sequences</taxon>
        <taxon>metagenomes</taxon>
        <taxon>organismal metagenomes</taxon>
    </lineage>
</organism>
<keyword evidence="1" id="KW-0472">Membrane</keyword>
<dbReference type="AlphaFoldDB" id="A0A6C0LKM5"/>
<evidence type="ECO:0000256" key="1">
    <source>
        <dbReference type="SAM" id="Phobius"/>
    </source>
</evidence>
<reference evidence="2" key="1">
    <citation type="journal article" date="2020" name="Nature">
        <title>Giant virus diversity and host interactions through global metagenomics.</title>
        <authorList>
            <person name="Schulz F."/>
            <person name="Roux S."/>
            <person name="Paez-Espino D."/>
            <person name="Jungbluth S."/>
            <person name="Walsh D.A."/>
            <person name="Denef V.J."/>
            <person name="McMahon K.D."/>
            <person name="Konstantinidis K.T."/>
            <person name="Eloe-Fadrosh E.A."/>
            <person name="Kyrpides N.C."/>
            <person name="Woyke T."/>
        </authorList>
    </citation>
    <scope>NUCLEOTIDE SEQUENCE</scope>
    <source>
        <strain evidence="2">GVMAG-M-3300027892-73</strain>
    </source>
</reference>